<feature type="region of interest" description="Disordered" evidence="1">
    <location>
        <begin position="49"/>
        <end position="78"/>
    </location>
</feature>
<evidence type="ECO:0000256" key="1">
    <source>
        <dbReference type="SAM" id="MobiDB-lite"/>
    </source>
</evidence>
<dbReference type="RefSeq" id="WP_132317303.1">
    <property type="nucleotide sequence ID" value="NZ_SLZT01000005.1"/>
</dbReference>
<sequence length="682" mass="76905">MLRCMWSRYIGLEFMLTFYVFSWNFPCFAEGRSLESDVLETSSTDVVLEQSSQLSQNRDESDNDLPADAPTNERLDPDTYQAFGTMSLKAQAKPRKNECDPSNADVFCNLEDLGGQAVQGAPVLTAPSERKVRKKLSIIDIQPYQESEKITIMGKGNARGEVQLINLNPKVNLWYLVRIFWPHQKDHEWYHLQTISPEIQKLSLDSSFPNGIVITEGQETHSCELWASNGAEIKLASFKKKPYTLLCDEKIYLRQKIEGYRTTKEWVVEFLRDRVWGGEAITELVKNTLYKDRYLIDAKVSDTAEAATSAKRGYGIPQAAVLAPEYQSKLVQAEELGIAIKNVKPEEAVQLGEWYPAKNHSGVFISVLEAEAISEEILKSHGHYVKGLGPVEKSAVNYLIAFDMTRFDLNFAVGTEHPRVGWSGRVRKADRDLSIPGPDGFDTIEPIAPTGLIPPEIGKLVAATFTGGFKRSHGAFKWGKLSKENFGTHYGFIQNGVIFSKMQEQLATMIIYQDGRIDMKTWESSDNLNLGSIKHARQNGVPVIKFDEEALKGVPGDYVSNWTLGNWSGSQDREFRTLRAGMCLTRQGDKQFLIYGYFSSVTPTAMARIFQAYSCDYGMHLDMNALEHTYLALYPQNKSKGNVPEQLVKGMKVLDQRFKGNVPRFIGYPDNRDYFYLTPRGG</sequence>
<dbReference type="EMBL" id="FWZT01000005">
    <property type="protein sequence ID" value="SMF13026.1"/>
    <property type="molecule type" value="Genomic_DNA"/>
</dbReference>
<proteinExistence type="predicted"/>
<accession>A0A1Y6BNK1</accession>
<protein>
    <submittedName>
        <fullName evidence="2">Uncharacterized protein</fullName>
    </submittedName>
</protein>
<name>A0A1Y6BNK1_9BACT</name>
<gene>
    <name evidence="2" type="ORF">SAMN06296036_105204</name>
</gene>
<keyword evidence="3" id="KW-1185">Reference proteome</keyword>
<evidence type="ECO:0000313" key="2">
    <source>
        <dbReference type="EMBL" id="SMF13026.1"/>
    </source>
</evidence>
<dbReference type="AlphaFoldDB" id="A0A1Y6BNK1"/>
<dbReference type="STRING" id="1513793.SAMN06296036_105204"/>
<reference evidence="3" key="1">
    <citation type="submission" date="2017-04" db="EMBL/GenBank/DDBJ databases">
        <authorList>
            <person name="Varghese N."/>
            <person name="Submissions S."/>
        </authorList>
    </citation>
    <scope>NUCLEOTIDE SEQUENCE [LARGE SCALE GENOMIC DNA]</scope>
    <source>
        <strain evidence="3">RKEM611</strain>
    </source>
</reference>
<evidence type="ECO:0000313" key="3">
    <source>
        <dbReference type="Proteomes" id="UP000192907"/>
    </source>
</evidence>
<organism evidence="2 3">
    <name type="scientific">Pseudobacteriovorax antillogorgiicola</name>
    <dbReference type="NCBI Taxonomy" id="1513793"/>
    <lineage>
        <taxon>Bacteria</taxon>
        <taxon>Pseudomonadati</taxon>
        <taxon>Bdellovibrionota</taxon>
        <taxon>Oligoflexia</taxon>
        <taxon>Oligoflexales</taxon>
        <taxon>Pseudobacteriovoracaceae</taxon>
        <taxon>Pseudobacteriovorax</taxon>
    </lineage>
</organism>
<dbReference type="Proteomes" id="UP000192907">
    <property type="component" value="Unassembled WGS sequence"/>
</dbReference>
<dbReference type="OrthoDB" id="7055623at2"/>